<keyword evidence="5 7" id="KW-1133">Transmembrane helix</keyword>
<dbReference type="Gene3D" id="1.10.1760.20">
    <property type="match status" value="1"/>
</dbReference>
<comment type="subcellular location">
    <subcellularLocation>
        <location evidence="1">Cell membrane</location>
        <topology evidence="1">Multi-pass membrane protein</topology>
    </subcellularLocation>
</comment>
<organism evidence="8 9">
    <name type="scientific">Aeromonas veronii</name>
    <dbReference type="NCBI Taxonomy" id="654"/>
    <lineage>
        <taxon>Bacteria</taxon>
        <taxon>Pseudomonadati</taxon>
        <taxon>Pseudomonadota</taxon>
        <taxon>Gammaproteobacteria</taxon>
        <taxon>Aeromonadales</taxon>
        <taxon>Aeromonadaceae</taxon>
        <taxon>Aeromonas</taxon>
    </lineage>
</organism>
<accession>A0A653KVA7</accession>
<feature type="transmembrane region" description="Helical" evidence="7">
    <location>
        <begin position="67"/>
        <end position="98"/>
    </location>
</feature>
<evidence type="ECO:0000256" key="7">
    <source>
        <dbReference type="SAM" id="Phobius"/>
    </source>
</evidence>
<keyword evidence="3" id="KW-1003">Cell membrane</keyword>
<evidence type="ECO:0000256" key="2">
    <source>
        <dbReference type="ARBA" id="ARBA00022448"/>
    </source>
</evidence>
<sequence>MDDKMSEGQLAALLIWLVLLAFSLRRSLWQTLHDNPLYQHLLLGSAIALVPLWYLRAGLHEGLEVHFLGLTSLTLLLGWRLALLAPCLTLLVLGYFGVTNLADFGWQALVGIALPVATSWLLFLASWAWLPRHLFVYIFVAAFLGGAITISVKVAASALLMGLSDRYPWHTITADYLSIWPLLLFPEALLNGMAMTVLAIYRPHWVNTFFDRTYLGK</sequence>
<proteinExistence type="predicted"/>
<dbReference type="AlphaFoldDB" id="A0A653KVA7"/>
<evidence type="ECO:0000313" key="9">
    <source>
        <dbReference type="Proteomes" id="UP000439123"/>
    </source>
</evidence>
<evidence type="ECO:0000256" key="1">
    <source>
        <dbReference type="ARBA" id="ARBA00004651"/>
    </source>
</evidence>
<keyword evidence="4 7" id="KW-0812">Transmembrane</keyword>
<gene>
    <name evidence="8" type="ORF">AERO8C_140298</name>
</gene>
<keyword evidence="2" id="KW-0813">Transport</keyword>
<dbReference type="GO" id="GO:0005886">
    <property type="term" value="C:plasma membrane"/>
    <property type="evidence" value="ECO:0007669"/>
    <property type="project" value="UniProtKB-SubCell"/>
</dbReference>
<evidence type="ECO:0000256" key="6">
    <source>
        <dbReference type="ARBA" id="ARBA00023136"/>
    </source>
</evidence>
<dbReference type="Proteomes" id="UP000439123">
    <property type="component" value="Unassembled WGS sequence"/>
</dbReference>
<feature type="transmembrane region" description="Helical" evidence="7">
    <location>
        <begin position="104"/>
        <end position="127"/>
    </location>
</feature>
<name>A0A653KVA7_AERVE</name>
<dbReference type="Pfam" id="PF01891">
    <property type="entry name" value="CbiM"/>
    <property type="match status" value="1"/>
</dbReference>
<evidence type="ECO:0008006" key="10">
    <source>
        <dbReference type="Google" id="ProtNLM"/>
    </source>
</evidence>
<keyword evidence="6 7" id="KW-0472">Membrane</keyword>
<protein>
    <recommendedName>
        <fullName evidence="10">Energy-coupling factor ABC transporter permease</fullName>
    </recommendedName>
</protein>
<evidence type="ECO:0000256" key="3">
    <source>
        <dbReference type="ARBA" id="ARBA00022475"/>
    </source>
</evidence>
<dbReference type="GO" id="GO:0000041">
    <property type="term" value="P:transition metal ion transport"/>
    <property type="evidence" value="ECO:0007669"/>
    <property type="project" value="InterPro"/>
</dbReference>
<evidence type="ECO:0000256" key="5">
    <source>
        <dbReference type="ARBA" id="ARBA00022989"/>
    </source>
</evidence>
<feature type="transmembrane region" description="Helical" evidence="7">
    <location>
        <begin position="179"/>
        <end position="201"/>
    </location>
</feature>
<dbReference type="EMBL" id="CABWLC010000006">
    <property type="protein sequence ID" value="VXA82980.1"/>
    <property type="molecule type" value="Genomic_DNA"/>
</dbReference>
<reference evidence="8 9" key="1">
    <citation type="submission" date="2019-10" db="EMBL/GenBank/DDBJ databases">
        <authorList>
            <person name="Karimi E."/>
        </authorList>
    </citation>
    <scope>NUCLEOTIDE SEQUENCE [LARGE SCALE GENOMIC DNA]</scope>
    <source>
        <strain evidence="8">Aeromonas sp. 8C</strain>
    </source>
</reference>
<evidence type="ECO:0000313" key="8">
    <source>
        <dbReference type="EMBL" id="VXA82980.1"/>
    </source>
</evidence>
<dbReference type="InterPro" id="IPR002751">
    <property type="entry name" value="CbiM/NikMN"/>
</dbReference>
<feature type="transmembrane region" description="Helical" evidence="7">
    <location>
        <begin position="134"/>
        <end position="159"/>
    </location>
</feature>
<evidence type="ECO:0000256" key="4">
    <source>
        <dbReference type="ARBA" id="ARBA00022692"/>
    </source>
</evidence>